<dbReference type="NCBIfam" id="NF047509">
    <property type="entry name" value="Rv3131_FMN_oxido"/>
    <property type="match status" value="1"/>
</dbReference>
<name>A0A429YNP5_9HYPH</name>
<dbReference type="Gene3D" id="3.40.109.10">
    <property type="entry name" value="NADH Oxidase"/>
    <property type="match status" value="1"/>
</dbReference>
<proteinExistence type="predicted"/>
<dbReference type="PANTHER" id="PTHR23026:SF123">
    <property type="entry name" value="NAD(P)H NITROREDUCTASE RV3131-RELATED"/>
    <property type="match status" value="1"/>
</dbReference>
<dbReference type="Proteomes" id="UP000278398">
    <property type="component" value="Unassembled WGS sequence"/>
</dbReference>
<dbReference type="PANTHER" id="PTHR23026">
    <property type="entry name" value="NADPH NITROREDUCTASE"/>
    <property type="match status" value="1"/>
</dbReference>
<comment type="caution">
    <text evidence="1">The sequence shown here is derived from an EMBL/GenBank/DDBJ whole genome shotgun (WGS) entry which is preliminary data.</text>
</comment>
<dbReference type="InterPro" id="IPR000415">
    <property type="entry name" value="Nitroreductase-like"/>
</dbReference>
<evidence type="ECO:0000313" key="1">
    <source>
        <dbReference type="EMBL" id="RST83096.1"/>
    </source>
</evidence>
<evidence type="ECO:0000313" key="2">
    <source>
        <dbReference type="Proteomes" id="UP000278398"/>
    </source>
</evidence>
<keyword evidence="2" id="KW-1185">Reference proteome</keyword>
<dbReference type="EMBL" id="RWKW01000109">
    <property type="protein sequence ID" value="RST83096.1"/>
    <property type="molecule type" value="Genomic_DNA"/>
</dbReference>
<protein>
    <submittedName>
        <fullName evidence="1">Tat pathway signal protein</fullName>
    </submittedName>
</protein>
<dbReference type="AlphaFoldDB" id="A0A429YNP5"/>
<organism evidence="1 2">
    <name type="scientific">Aquibium carbonis</name>
    <dbReference type="NCBI Taxonomy" id="2495581"/>
    <lineage>
        <taxon>Bacteria</taxon>
        <taxon>Pseudomonadati</taxon>
        <taxon>Pseudomonadota</taxon>
        <taxon>Alphaproteobacteria</taxon>
        <taxon>Hyphomicrobiales</taxon>
        <taxon>Phyllobacteriaceae</taxon>
        <taxon>Aquibium</taxon>
    </lineage>
</organism>
<dbReference type="InterPro" id="IPR050627">
    <property type="entry name" value="Nitroreductase/BluB"/>
</dbReference>
<sequence length="335" mass="36960">MTDYEQAARTLREPMPGHAGLVDCARYATLAANGHNTQPWRFSLSARRVDIRPDLSRRTPVVDPDDHHLWASLGCAAENFLIAARAQSLHGDVRFDPADDGGLVLDLERGPAGTDDLFEAVPRRQCTRSDHDGRPVSAADLEALEDAARIDGVRIVYILDRPRIETAVEHVVAGNTAQMQDEAFVAELRQWLRFNDGQALDTRDGLYAGASGNPTLPGWLANLVFPLVFRTGSENDKYARQIRSSSGMAVFVSAQDDRAHWVKAGRAYQRFALKATALGIANAFVNQPVEVPALRAEFARWLDLEGGERPDLVVRFGYAPPLPMSLRRPVDEVVD</sequence>
<dbReference type="SUPFAM" id="SSF55469">
    <property type="entry name" value="FMN-dependent nitroreductase-like"/>
    <property type="match status" value="2"/>
</dbReference>
<dbReference type="RefSeq" id="WP_126702244.1">
    <property type="nucleotide sequence ID" value="NZ_RWKW01000109.1"/>
</dbReference>
<dbReference type="OrthoDB" id="8156917at2"/>
<accession>A0A429YNP5</accession>
<gene>
    <name evidence="1" type="ORF">EJC49_22875</name>
</gene>
<dbReference type="GO" id="GO:0016491">
    <property type="term" value="F:oxidoreductase activity"/>
    <property type="evidence" value="ECO:0007669"/>
    <property type="project" value="InterPro"/>
</dbReference>
<reference evidence="1 2" key="1">
    <citation type="submission" date="2018-12" db="EMBL/GenBank/DDBJ databases">
        <title>Mesorhizobium carbonis sp. nov., isolated from coal mine water.</title>
        <authorList>
            <person name="Xin W."/>
            <person name="Xu Z."/>
            <person name="Xiang F."/>
            <person name="Zhang J."/>
            <person name="Xi L."/>
            <person name="Liu J."/>
        </authorList>
    </citation>
    <scope>NUCLEOTIDE SEQUENCE [LARGE SCALE GENOMIC DNA]</scope>
    <source>
        <strain evidence="1 2">B2.3</strain>
    </source>
</reference>